<feature type="region of interest" description="Disordered" evidence="1">
    <location>
        <begin position="453"/>
        <end position="475"/>
    </location>
</feature>
<dbReference type="KEGG" id="pfy:PFICI_03978"/>
<evidence type="ECO:0000259" key="2">
    <source>
        <dbReference type="Pfam" id="PF09994"/>
    </source>
</evidence>
<dbReference type="InterPro" id="IPR018712">
    <property type="entry name" value="Tle1-like_cat"/>
</dbReference>
<proteinExistence type="predicted"/>
<dbReference type="RefSeq" id="XP_007830750.1">
    <property type="nucleotide sequence ID" value="XM_007832559.1"/>
</dbReference>
<dbReference type="AlphaFoldDB" id="W3XIQ6"/>
<evidence type="ECO:0000313" key="4">
    <source>
        <dbReference type="Proteomes" id="UP000030651"/>
    </source>
</evidence>
<name>W3XIQ6_PESFW</name>
<protein>
    <recommendedName>
        <fullName evidence="2">T6SS Phospholipase effector Tle1-like catalytic domain-containing protein</fullName>
    </recommendedName>
</protein>
<organism evidence="3 4">
    <name type="scientific">Pestalotiopsis fici (strain W106-1 / CGMCC3.15140)</name>
    <dbReference type="NCBI Taxonomy" id="1229662"/>
    <lineage>
        <taxon>Eukaryota</taxon>
        <taxon>Fungi</taxon>
        <taxon>Dikarya</taxon>
        <taxon>Ascomycota</taxon>
        <taxon>Pezizomycotina</taxon>
        <taxon>Sordariomycetes</taxon>
        <taxon>Xylariomycetidae</taxon>
        <taxon>Amphisphaeriales</taxon>
        <taxon>Sporocadaceae</taxon>
        <taxon>Pestalotiopsis</taxon>
    </lineage>
</organism>
<evidence type="ECO:0000256" key="1">
    <source>
        <dbReference type="SAM" id="MobiDB-lite"/>
    </source>
</evidence>
<sequence length="587" mass="65820">MGSLGRDTSISTTPKRLIICCDGTWQSSVSNIKNVPSNVTRLARAFARVGRDADGRIWQQIVHYDAGIGTGQLSDKEKDRQGGFGIGFVENVIEAYTFIVLNYAPGDQIFCFGFSRGAYTARAVAGLVNDVGVISPRDLQDFPDLYKLYQENSDSHGFRKSDAYREWVHGRLHEDTDQMNCAQYGKHCHTDAPESSREVQVVGVFDTVGSLGVPDLAWTPFHLTFLDQWLGIPSAGFHNVSLSPYIRHAFHALALDEHRAPFSPTLWHFPRDGDLTTKKPKKPLDEIHKDWERVRSDPKSTPQQLSAQWAELIDCQMYDKLKGTDSELLQVWFPGFHINIGGGDDDPLHDRKCDFEQIALITFAWMCEQIAPYVQLDSNLLKLATNSVRDRYELIHAPLQLTPQTREEGLLKKASDLLNRAGAGQKPVSPEVQYGWADGPIVDSFAGTMKLAGSKPRTPGRYSHSGPDGAKLGKTNEMIHPSVQYRMQRRPEYRPEPLKGFTRQQTDHGFQWKQGEIVVPEYRIKSSDVFSRYIVDQDSLKGESQASKFVREIDQAIGQNFLARLVCANFKILSYTALALAKSASAV</sequence>
<keyword evidence="4" id="KW-1185">Reference proteome</keyword>
<dbReference type="Proteomes" id="UP000030651">
    <property type="component" value="Unassembled WGS sequence"/>
</dbReference>
<dbReference type="OMA" id="DDWWAMY"/>
<feature type="domain" description="T6SS Phospholipase effector Tle1-like catalytic" evidence="2">
    <location>
        <begin position="15"/>
        <end position="369"/>
    </location>
</feature>
<dbReference type="PANTHER" id="PTHR33840:SF16">
    <property type="entry name" value="DUF2235 DOMAIN-CONTAINING PROTEIN"/>
    <property type="match status" value="1"/>
</dbReference>
<dbReference type="PANTHER" id="PTHR33840">
    <property type="match status" value="1"/>
</dbReference>
<reference evidence="4" key="1">
    <citation type="journal article" date="2015" name="BMC Genomics">
        <title>Genomic and transcriptomic analysis of the endophytic fungus Pestalotiopsis fici reveals its lifestyle and high potential for synthesis of natural products.</title>
        <authorList>
            <person name="Wang X."/>
            <person name="Zhang X."/>
            <person name="Liu L."/>
            <person name="Xiang M."/>
            <person name="Wang W."/>
            <person name="Sun X."/>
            <person name="Che Y."/>
            <person name="Guo L."/>
            <person name="Liu G."/>
            <person name="Guo L."/>
            <person name="Wang C."/>
            <person name="Yin W.B."/>
            <person name="Stadler M."/>
            <person name="Zhang X."/>
            <person name="Liu X."/>
        </authorList>
    </citation>
    <scope>NUCLEOTIDE SEQUENCE [LARGE SCALE GENOMIC DNA]</scope>
    <source>
        <strain evidence="4">W106-1 / CGMCC3.15140</strain>
    </source>
</reference>
<dbReference type="HOGENOM" id="CLU_005049_1_2_1"/>
<dbReference type="GeneID" id="19268991"/>
<dbReference type="OrthoDB" id="3057168at2759"/>
<evidence type="ECO:0000313" key="3">
    <source>
        <dbReference type="EMBL" id="ETS85953.1"/>
    </source>
</evidence>
<dbReference type="eggNOG" id="ENOG502SHF3">
    <property type="taxonomic scope" value="Eukaryota"/>
</dbReference>
<dbReference type="EMBL" id="KI912110">
    <property type="protein sequence ID" value="ETS85953.1"/>
    <property type="molecule type" value="Genomic_DNA"/>
</dbReference>
<dbReference type="InParanoid" id="W3XIQ6"/>
<gene>
    <name evidence="3" type="ORF">PFICI_03978</name>
</gene>
<dbReference type="Pfam" id="PF09994">
    <property type="entry name" value="T6SS_Tle1-like_cat"/>
    <property type="match status" value="1"/>
</dbReference>
<accession>W3XIQ6</accession>